<evidence type="ECO:0000313" key="1">
    <source>
        <dbReference type="EMBL" id="GBM17164.1"/>
    </source>
</evidence>
<proteinExistence type="predicted"/>
<evidence type="ECO:0000313" key="2">
    <source>
        <dbReference type="Proteomes" id="UP000499080"/>
    </source>
</evidence>
<sequence>MKQFIKSLPKYGECFRYLCSKFPKLSEPKLKEGVFTGPDIRKLLSDSLFSETMGDKEKEAWNSFKDVVHRFLQNTKDPLYKTIVQRKLTAYEAQGCKMSLKVHFLHSHIVKSRVKDFTRMSVISRDDTKEDGHRHAS</sequence>
<dbReference type="PANTHER" id="PTHR46114:SF1">
    <property type="entry name" value="ZAD DOMAIN-CONTAINING PROTEIN"/>
    <property type="match status" value="1"/>
</dbReference>
<dbReference type="OrthoDB" id="8063408at2759"/>
<organism evidence="1 2">
    <name type="scientific">Araneus ventricosus</name>
    <name type="common">Orbweaver spider</name>
    <name type="synonym">Epeira ventricosa</name>
    <dbReference type="NCBI Taxonomy" id="182803"/>
    <lineage>
        <taxon>Eukaryota</taxon>
        <taxon>Metazoa</taxon>
        <taxon>Ecdysozoa</taxon>
        <taxon>Arthropoda</taxon>
        <taxon>Chelicerata</taxon>
        <taxon>Arachnida</taxon>
        <taxon>Araneae</taxon>
        <taxon>Araneomorphae</taxon>
        <taxon>Entelegynae</taxon>
        <taxon>Araneoidea</taxon>
        <taxon>Araneidae</taxon>
        <taxon>Araneus</taxon>
    </lineage>
</organism>
<protein>
    <submittedName>
        <fullName evidence="1">Uncharacterized protein</fullName>
    </submittedName>
</protein>
<dbReference type="AlphaFoldDB" id="A0A4Y2DMT5"/>
<keyword evidence="2" id="KW-1185">Reference proteome</keyword>
<name>A0A4Y2DMT5_ARAVE</name>
<dbReference type="PANTHER" id="PTHR46114">
    <property type="entry name" value="APPLE DOMAIN-CONTAINING PROTEIN"/>
    <property type="match status" value="1"/>
</dbReference>
<dbReference type="Proteomes" id="UP000499080">
    <property type="component" value="Unassembled WGS sequence"/>
</dbReference>
<reference evidence="1 2" key="1">
    <citation type="journal article" date="2019" name="Sci. Rep.">
        <title>Orb-weaving spider Araneus ventricosus genome elucidates the spidroin gene catalogue.</title>
        <authorList>
            <person name="Kono N."/>
            <person name="Nakamura H."/>
            <person name="Ohtoshi R."/>
            <person name="Moran D.A.P."/>
            <person name="Shinohara A."/>
            <person name="Yoshida Y."/>
            <person name="Fujiwara M."/>
            <person name="Mori M."/>
            <person name="Tomita M."/>
            <person name="Arakawa K."/>
        </authorList>
    </citation>
    <scope>NUCLEOTIDE SEQUENCE [LARGE SCALE GENOMIC DNA]</scope>
</reference>
<accession>A0A4Y2DMT5</accession>
<gene>
    <name evidence="1" type="ORF">AVEN_47573_1</name>
</gene>
<comment type="caution">
    <text evidence="1">The sequence shown here is derived from an EMBL/GenBank/DDBJ whole genome shotgun (WGS) entry which is preliminary data.</text>
</comment>
<dbReference type="EMBL" id="BGPR01000384">
    <property type="protein sequence ID" value="GBM17164.1"/>
    <property type="molecule type" value="Genomic_DNA"/>
</dbReference>